<dbReference type="Proteomes" id="UP001529510">
    <property type="component" value="Unassembled WGS sequence"/>
</dbReference>
<feature type="region of interest" description="Disordered" evidence="1">
    <location>
        <begin position="1"/>
        <end position="92"/>
    </location>
</feature>
<evidence type="ECO:0000313" key="3">
    <source>
        <dbReference type="Proteomes" id="UP001529510"/>
    </source>
</evidence>
<accession>A0ABD0MM76</accession>
<keyword evidence="3" id="KW-1185">Reference proteome</keyword>
<evidence type="ECO:0000313" key="2">
    <source>
        <dbReference type="EMBL" id="KAL0151208.1"/>
    </source>
</evidence>
<dbReference type="AlphaFoldDB" id="A0ABD0MM76"/>
<protein>
    <submittedName>
        <fullName evidence="2">Uncharacterized protein</fullName>
    </submittedName>
</protein>
<reference evidence="2 3" key="1">
    <citation type="submission" date="2024-05" db="EMBL/GenBank/DDBJ databases">
        <title>Genome sequencing and assembly of Indian major carp, Cirrhinus mrigala (Hamilton, 1822).</title>
        <authorList>
            <person name="Mohindra V."/>
            <person name="Chowdhury L.M."/>
            <person name="Lal K."/>
            <person name="Jena J.K."/>
        </authorList>
    </citation>
    <scope>NUCLEOTIDE SEQUENCE [LARGE SCALE GENOMIC DNA]</scope>
    <source>
        <strain evidence="2">CM1030</strain>
        <tissue evidence="2">Blood</tissue>
    </source>
</reference>
<evidence type="ECO:0000256" key="1">
    <source>
        <dbReference type="SAM" id="MobiDB-lite"/>
    </source>
</evidence>
<comment type="caution">
    <text evidence="2">The sequence shown here is derived from an EMBL/GenBank/DDBJ whole genome shotgun (WGS) entry which is preliminary data.</text>
</comment>
<proteinExistence type="predicted"/>
<dbReference type="EMBL" id="JAMKFB020000255">
    <property type="protein sequence ID" value="KAL0151208.1"/>
    <property type="molecule type" value="Genomic_DNA"/>
</dbReference>
<sequence>MKPLDLGPLESGLLGPTLRHGTSGINNLGPLGSGPLGPLDSGPLGPPDSEPLAVGPPGSDALGPKDFGPLRSPGPVPPGPQDSGPLAPPGLALRYGNSGITNLGLLGSGLLTPVDLELLRLALGSPGTGPLGPQDSSALGPLSSSTSPTVRRICVVEVPILCNHKRSFEDYP</sequence>
<organism evidence="2 3">
    <name type="scientific">Cirrhinus mrigala</name>
    <name type="common">Mrigala</name>
    <dbReference type="NCBI Taxonomy" id="683832"/>
    <lineage>
        <taxon>Eukaryota</taxon>
        <taxon>Metazoa</taxon>
        <taxon>Chordata</taxon>
        <taxon>Craniata</taxon>
        <taxon>Vertebrata</taxon>
        <taxon>Euteleostomi</taxon>
        <taxon>Actinopterygii</taxon>
        <taxon>Neopterygii</taxon>
        <taxon>Teleostei</taxon>
        <taxon>Ostariophysi</taxon>
        <taxon>Cypriniformes</taxon>
        <taxon>Cyprinidae</taxon>
        <taxon>Labeoninae</taxon>
        <taxon>Labeonini</taxon>
        <taxon>Cirrhinus</taxon>
    </lineage>
</organism>
<gene>
    <name evidence="2" type="ORF">M9458_053399</name>
</gene>
<name>A0ABD0MM76_CIRMR</name>